<keyword evidence="3" id="KW-0804">Transcription</keyword>
<gene>
    <name evidence="5" type="ORF">EOE66_01935</name>
</gene>
<dbReference type="Gene3D" id="1.10.260.40">
    <property type="entry name" value="lambda repressor-like DNA-binding domains"/>
    <property type="match status" value="1"/>
</dbReference>
<dbReference type="OrthoDB" id="269117at2"/>
<evidence type="ECO:0000313" key="6">
    <source>
        <dbReference type="Proteomes" id="UP000285575"/>
    </source>
</evidence>
<dbReference type="InterPro" id="IPR010982">
    <property type="entry name" value="Lambda_DNA-bd_dom_sf"/>
</dbReference>
<evidence type="ECO:0000256" key="1">
    <source>
        <dbReference type="ARBA" id="ARBA00023015"/>
    </source>
</evidence>
<evidence type="ECO:0000256" key="3">
    <source>
        <dbReference type="ARBA" id="ARBA00023163"/>
    </source>
</evidence>
<proteinExistence type="predicted"/>
<evidence type="ECO:0000313" key="5">
    <source>
        <dbReference type="EMBL" id="RVU49357.1"/>
    </source>
</evidence>
<dbReference type="InterPro" id="IPR046335">
    <property type="entry name" value="LacI/GalR-like_sensor"/>
</dbReference>
<dbReference type="GO" id="GO:0000976">
    <property type="term" value="F:transcription cis-regulatory region binding"/>
    <property type="evidence" value="ECO:0007669"/>
    <property type="project" value="TreeGrafter"/>
</dbReference>
<keyword evidence="1" id="KW-0805">Transcription regulation</keyword>
<dbReference type="RefSeq" id="WP_128226994.1">
    <property type="nucleotide sequence ID" value="NZ_SACR01000001.1"/>
</dbReference>
<dbReference type="EMBL" id="SACR01000001">
    <property type="protein sequence ID" value="RVU49357.1"/>
    <property type="molecule type" value="Genomic_DNA"/>
</dbReference>
<keyword evidence="6" id="KW-1185">Reference proteome</keyword>
<dbReference type="CDD" id="cd06267">
    <property type="entry name" value="PBP1_LacI_sugar_binding-like"/>
    <property type="match status" value="1"/>
</dbReference>
<dbReference type="GO" id="GO:0003700">
    <property type="term" value="F:DNA-binding transcription factor activity"/>
    <property type="evidence" value="ECO:0007669"/>
    <property type="project" value="TreeGrafter"/>
</dbReference>
<comment type="caution">
    <text evidence="5">The sequence shown here is derived from an EMBL/GenBank/DDBJ whole genome shotgun (WGS) entry which is preliminary data.</text>
</comment>
<feature type="domain" description="HTH lacI-type" evidence="4">
    <location>
        <begin position="14"/>
        <end position="70"/>
    </location>
</feature>
<dbReference type="Pfam" id="PF13377">
    <property type="entry name" value="Peripla_BP_3"/>
    <property type="match status" value="1"/>
</dbReference>
<reference evidence="5 6" key="1">
    <citation type="submission" date="2019-01" db="EMBL/GenBank/DDBJ databases">
        <authorList>
            <person name="Chen W.-M."/>
        </authorList>
    </citation>
    <scope>NUCLEOTIDE SEQUENCE [LARGE SCALE GENOMIC DNA]</scope>
    <source>
        <strain evidence="5 6">KYPY4</strain>
    </source>
</reference>
<dbReference type="InterPro" id="IPR000843">
    <property type="entry name" value="HTH_LacI"/>
</dbReference>
<protein>
    <submittedName>
        <fullName evidence="5">LacI family transcriptional regulator</fullName>
    </submittedName>
</protein>
<name>A0A437RRE3_9BURK</name>
<keyword evidence="2" id="KW-0238">DNA-binding</keyword>
<dbReference type="SUPFAM" id="SSF47413">
    <property type="entry name" value="lambda repressor-like DNA-binding domains"/>
    <property type="match status" value="1"/>
</dbReference>
<evidence type="ECO:0000259" key="4">
    <source>
        <dbReference type="PROSITE" id="PS50932"/>
    </source>
</evidence>
<dbReference type="CDD" id="cd01392">
    <property type="entry name" value="HTH_LacI"/>
    <property type="match status" value="1"/>
</dbReference>
<dbReference type="Pfam" id="PF00356">
    <property type="entry name" value="LacI"/>
    <property type="match status" value="1"/>
</dbReference>
<evidence type="ECO:0000256" key="2">
    <source>
        <dbReference type="ARBA" id="ARBA00023125"/>
    </source>
</evidence>
<dbReference type="InterPro" id="IPR028082">
    <property type="entry name" value="Peripla_BP_I"/>
</dbReference>
<organism evidence="5 6">
    <name type="scientific">Rubrivivax rivuli</name>
    <dbReference type="NCBI Taxonomy" id="1862385"/>
    <lineage>
        <taxon>Bacteria</taxon>
        <taxon>Pseudomonadati</taxon>
        <taxon>Pseudomonadota</taxon>
        <taxon>Betaproteobacteria</taxon>
        <taxon>Burkholderiales</taxon>
        <taxon>Sphaerotilaceae</taxon>
        <taxon>Rubrivivax</taxon>
    </lineage>
</organism>
<dbReference type="PANTHER" id="PTHR30146">
    <property type="entry name" value="LACI-RELATED TRANSCRIPTIONAL REPRESSOR"/>
    <property type="match status" value="1"/>
</dbReference>
<sequence>MNPLDPAAPPRVVPSSAEVARRAGVSRTTVSFVLNDVRDRGISEATRERVLAVAREIGYEPHAAARMLAGGATGTVALVVPRMAHLSVDAFLSQLVASINAECHRHGLALLIESTEDEGREPGGFLRLVRSRRIDGLIVANLRTQEIAHLQQLRAGGVPLVVFGCQLPEAEGFHTMGDDTWQSARLAVDHLLDLGHRQVAFVNYAQPEFHNVNQRERGWRAALQARGIEPDAAWLAHADISAESGYLATRRLLARGVPFTALFAGNDTIAFGALRALREAGRRVPQDVAVVGYDDIPLAPYADPPLSSVRTDPAVHGRQAVQTLLAQLRPGSGVVDAVPAPVLVVRASCGAAPRR</sequence>
<dbReference type="Proteomes" id="UP000285575">
    <property type="component" value="Unassembled WGS sequence"/>
</dbReference>
<accession>A0A437RRE3</accession>
<dbReference type="SUPFAM" id="SSF53822">
    <property type="entry name" value="Periplasmic binding protein-like I"/>
    <property type="match status" value="1"/>
</dbReference>
<dbReference type="SMART" id="SM00354">
    <property type="entry name" value="HTH_LACI"/>
    <property type="match status" value="1"/>
</dbReference>
<dbReference type="Gene3D" id="3.40.50.2300">
    <property type="match status" value="2"/>
</dbReference>
<dbReference type="PANTHER" id="PTHR30146:SF109">
    <property type="entry name" value="HTH-TYPE TRANSCRIPTIONAL REGULATOR GALS"/>
    <property type="match status" value="1"/>
</dbReference>
<dbReference type="PROSITE" id="PS50932">
    <property type="entry name" value="HTH_LACI_2"/>
    <property type="match status" value="1"/>
</dbReference>
<dbReference type="AlphaFoldDB" id="A0A437RRE3"/>